<reference evidence="4 5" key="2">
    <citation type="journal article" date="2014" name="J. Gen. Appl. Microbiol.">
        <title>The early diverging ascomycetous budding yeast Saitoella complicata has three histone deacetylases belonging to the Clr6, Hos2, and Rpd3 lineages.</title>
        <authorList>
            <person name="Nishida H."/>
            <person name="Matsumoto T."/>
            <person name="Kondo S."/>
            <person name="Hamamoto M."/>
            <person name="Yoshikawa H."/>
        </authorList>
    </citation>
    <scope>NUCLEOTIDE SEQUENCE [LARGE SCALE GENOMIC DNA]</scope>
    <source>
        <strain evidence="4 5">NRRL Y-17804</strain>
    </source>
</reference>
<dbReference type="AlphaFoldDB" id="A0A0E9NBL7"/>
<keyword evidence="5" id="KW-1185">Reference proteome</keyword>
<feature type="region of interest" description="Disordered" evidence="2">
    <location>
        <begin position="121"/>
        <end position="143"/>
    </location>
</feature>
<reference evidence="4 5" key="1">
    <citation type="journal article" date="2011" name="J. Gen. Appl. Microbiol.">
        <title>Draft genome sequencing of the enigmatic yeast Saitoella complicata.</title>
        <authorList>
            <person name="Nishida H."/>
            <person name="Hamamoto M."/>
            <person name="Sugiyama J."/>
        </authorList>
    </citation>
    <scope>NUCLEOTIDE SEQUENCE [LARGE SCALE GENOMIC DNA]</scope>
    <source>
        <strain evidence="4 5">NRRL Y-17804</strain>
    </source>
</reference>
<feature type="compositionally biased region" description="Polar residues" evidence="2">
    <location>
        <begin position="130"/>
        <end position="143"/>
    </location>
</feature>
<feature type="domain" description="STEEP1" evidence="3">
    <location>
        <begin position="3"/>
        <end position="111"/>
    </location>
</feature>
<protein>
    <recommendedName>
        <fullName evidence="3">STEEP1 domain-containing protein</fullName>
    </recommendedName>
</protein>
<comment type="caution">
    <text evidence="4">The sequence shown here is derived from an EMBL/GenBank/DDBJ whole genome shotgun (WGS) entry which is preliminary data.</text>
</comment>
<proteinExistence type="inferred from homology"/>
<organism evidence="4 5">
    <name type="scientific">Saitoella complicata (strain BCRC 22490 / CBS 7301 / JCM 7358 / NBRC 10748 / NRRL Y-17804)</name>
    <dbReference type="NCBI Taxonomy" id="698492"/>
    <lineage>
        <taxon>Eukaryota</taxon>
        <taxon>Fungi</taxon>
        <taxon>Dikarya</taxon>
        <taxon>Ascomycota</taxon>
        <taxon>Taphrinomycotina</taxon>
        <taxon>Taphrinomycotina incertae sedis</taxon>
        <taxon>Saitoella</taxon>
    </lineage>
</organism>
<reference evidence="4 5" key="3">
    <citation type="journal article" date="2015" name="Genome Announc.">
        <title>Draft Genome Sequence of the Archiascomycetous Yeast Saitoella complicata.</title>
        <authorList>
            <person name="Yamauchi K."/>
            <person name="Kondo S."/>
            <person name="Hamamoto M."/>
            <person name="Takahashi Y."/>
            <person name="Ogura Y."/>
            <person name="Hayashi T."/>
            <person name="Nishida H."/>
        </authorList>
    </citation>
    <scope>NUCLEOTIDE SEQUENCE [LARGE SCALE GENOMIC DNA]</scope>
    <source>
        <strain evidence="4 5">NRRL Y-17804</strain>
    </source>
</reference>
<dbReference type="Proteomes" id="UP000033140">
    <property type="component" value="Unassembled WGS sequence"/>
</dbReference>
<dbReference type="InterPro" id="IPR057965">
    <property type="entry name" value="STEEP1_dom"/>
</dbReference>
<dbReference type="OMA" id="CELWLAY"/>
<dbReference type="STRING" id="698492.A0A0E9NBL7"/>
<dbReference type="GO" id="GO:0005737">
    <property type="term" value="C:cytoplasm"/>
    <property type="evidence" value="ECO:0007669"/>
    <property type="project" value="GOC"/>
</dbReference>
<gene>
    <name evidence="4" type="ORF">G7K_1444-t1</name>
</gene>
<dbReference type="EMBL" id="BACD03000008">
    <property type="protein sequence ID" value="GAO47234.1"/>
    <property type="molecule type" value="Genomic_DNA"/>
</dbReference>
<sequence>MSSENSSITSYFCLCAQHTLTTPLPLSSLPRRPHDKSYVLPPRSSFPYRFFARRSNESKVLRREDGYEKRVDWKCERCELLVAYELVREEEEEESQHVYVLDGALEERQIEGKLFTEEHGEQYSRYGDTAATNTSSSVAMQKK</sequence>
<dbReference type="GO" id="GO:0090158">
    <property type="term" value="P:endoplasmic reticulum membrane organization"/>
    <property type="evidence" value="ECO:0007669"/>
    <property type="project" value="TreeGrafter"/>
</dbReference>
<evidence type="ECO:0000256" key="1">
    <source>
        <dbReference type="ARBA" id="ARBA00024205"/>
    </source>
</evidence>
<dbReference type="PANTHER" id="PTHR46355:SF1">
    <property type="entry name" value="STING ER EXIT PROTEIN"/>
    <property type="match status" value="1"/>
</dbReference>
<comment type="similarity">
    <text evidence="1">Belongs to the STEEP1 family.</text>
</comment>
<evidence type="ECO:0000259" key="3">
    <source>
        <dbReference type="Pfam" id="PF25809"/>
    </source>
</evidence>
<dbReference type="InterPro" id="IPR029704">
    <property type="entry name" value="STEEP-like"/>
</dbReference>
<dbReference type="GO" id="GO:0006888">
    <property type="term" value="P:endoplasmic reticulum to Golgi vesicle-mediated transport"/>
    <property type="evidence" value="ECO:0007669"/>
    <property type="project" value="TreeGrafter"/>
</dbReference>
<name>A0A0E9NBL7_SAICN</name>
<evidence type="ECO:0000256" key="2">
    <source>
        <dbReference type="SAM" id="MobiDB-lite"/>
    </source>
</evidence>
<evidence type="ECO:0000313" key="5">
    <source>
        <dbReference type="Proteomes" id="UP000033140"/>
    </source>
</evidence>
<dbReference type="PANTHER" id="PTHR46355">
    <property type="entry name" value="UPF0428 PROTEIN CXORF56"/>
    <property type="match status" value="1"/>
</dbReference>
<accession>A0A0E9NBL7</accession>
<dbReference type="Pfam" id="PF25809">
    <property type="entry name" value="STEEP1"/>
    <property type="match status" value="1"/>
</dbReference>
<evidence type="ECO:0000313" key="4">
    <source>
        <dbReference type="EMBL" id="GAO47234.1"/>
    </source>
</evidence>